<gene>
    <name evidence="1" type="ORF">LTR78_000495</name>
</gene>
<sequence length="526" mass="57893">MPPRTSTGNAADFTFVPVELEDGSKPRRTKQARSHTARVISRRLRHQDIRAHNAASQARPGQPGTENVAALPAETLATLSASSRDAGCPVISLAGKTPSPRPISPVFGGMSIDAFHAGTCTSATEAANYCLNIDWPNLLTKGEASAWFEMFCKHPVIMHGFCYASATHQDILRNQVSRSSQRDMLAHKTETFRLMGKLVADAKDEDIEIIIFAVMIMWHYDLQDHEIRDAGSLPFRQHMPSANWLHVYGRTQGVATHTRPLMVLLARVGGVQSLKLPGLAFAISCGDLIAASIAFRSPELPQYWSAALSVEDLCLKLQIPTPPCPGHGFVRTAVTLWPEETFDVLADLAGIDRVLAEVRTRSLTAAQKEGLIDTRNAIQYRLLSLASLSSFCHGPPCSAQVAYECGRVAATLYSNAVIFPLPLNTGWHRNLLKQLHVLLSDHDWFAYLANSPDFLIWCLVVGGIASLGSTQREWFVETFRSIVKKICIKEWAEVEDMLKSFLWSEEACGPGGLVLWEETTGRVTGH</sequence>
<evidence type="ECO:0000313" key="2">
    <source>
        <dbReference type="Proteomes" id="UP001274830"/>
    </source>
</evidence>
<dbReference type="PANTHER" id="PTHR37540:SF5">
    <property type="entry name" value="TRANSCRIPTION FACTOR DOMAIN-CONTAINING PROTEIN"/>
    <property type="match status" value="1"/>
</dbReference>
<organism evidence="1 2">
    <name type="scientific">Recurvomyces mirabilis</name>
    <dbReference type="NCBI Taxonomy" id="574656"/>
    <lineage>
        <taxon>Eukaryota</taxon>
        <taxon>Fungi</taxon>
        <taxon>Dikarya</taxon>
        <taxon>Ascomycota</taxon>
        <taxon>Pezizomycotina</taxon>
        <taxon>Dothideomycetes</taxon>
        <taxon>Dothideomycetidae</taxon>
        <taxon>Mycosphaerellales</taxon>
        <taxon>Teratosphaeriaceae</taxon>
        <taxon>Recurvomyces</taxon>
    </lineage>
</organism>
<proteinExistence type="predicted"/>
<evidence type="ECO:0000313" key="1">
    <source>
        <dbReference type="EMBL" id="KAK3680118.1"/>
    </source>
</evidence>
<dbReference type="Proteomes" id="UP001274830">
    <property type="component" value="Unassembled WGS sequence"/>
</dbReference>
<comment type="caution">
    <text evidence="1">The sequence shown here is derived from an EMBL/GenBank/DDBJ whole genome shotgun (WGS) entry which is preliminary data.</text>
</comment>
<name>A0AAE1C6N8_9PEZI</name>
<dbReference type="PANTHER" id="PTHR37540">
    <property type="entry name" value="TRANSCRIPTION FACTOR (ACR-2), PUTATIVE-RELATED-RELATED"/>
    <property type="match status" value="1"/>
</dbReference>
<dbReference type="EMBL" id="JAUTXT010000001">
    <property type="protein sequence ID" value="KAK3680118.1"/>
    <property type="molecule type" value="Genomic_DNA"/>
</dbReference>
<protein>
    <submittedName>
        <fullName evidence="1">Uncharacterized protein</fullName>
    </submittedName>
</protein>
<reference evidence="1" key="1">
    <citation type="submission" date="2023-07" db="EMBL/GenBank/DDBJ databases">
        <title>Black Yeasts Isolated from many extreme environments.</title>
        <authorList>
            <person name="Coleine C."/>
            <person name="Stajich J.E."/>
            <person name="Selbmann L."/>
        </authorList>
    </citation>
    <scope>NUCLEOTIDE SEQUENCE</scope>
    <source>
        <strain evidence="1">CCFEE 5485</strain>
    </source>
</reference>
<keyword evidence="2" id="KW-1185">Reference proteome</keyword>
<dbReference type="AlphaFoldDB" id="A0AAE1C6N8"/>
<accession>A0AAE1C6N8</accession>